<evidence type="ECO:0000313" key="4">
    <source>
        <dbReference type="EMBL" id="KAF2238042.1"/>
    </source>
</evidence>
<dbReference type="PROSITE" id="PS50172">
    <property type="entry name" value="BRCT"/>
    <property type="match status" value="1"/>
</dbReference>
<evidence type="ECO:0000259" key="3">
    <source>
        <dbReference type="PROSITE" id="PS51977"/>
    </source>
</evidence>
<feature type="region of interest" description="Disordered" evidence="1">
    <location>
        <begin position="319"/>
        <end position="357"/>
    </location>
</feature>
<accession>A0A6A6HJJ1</accession>
<dbReference type="EMBL" id="ML991777">
    <property type="protein sequence ID" value="KAF2238042.1"/>
    <property type="molecule type" value="Genomic_DNA"/>
</dbReference>
<feature type="domain" description="BRCT" evidence="2">
    <location>
        <begin position="10"/>
        <end position="106"/>
    </location>
</feature>
<dbReference type="SUPFAM" id="SSF52113">
    <property type="entry name" value="BRCT domain"/>
    <property type="match status" value="1"/>
</dbReference>
<feature type="domain" description="WGR" evidence="3">
    <location>
        <begin position="154"/>
        <end position="256"/>
    </location>
</feature>
<dbReference type="CDD" id="cd17731">
    <property type="entry name" value="BRCT_TopBP1_rpt2_like"/>
    <property type="match status" value="1"/>
</dbReference>
<dbReference type="Proteomes" id="UP000800092">
    <property type="component" value="Unassembled WGS sequence"/>
</dbReference>
<dbReference type="InterPro" id="IPR036420">
    <property type="entry name" value="BRCT_dom_sf"/>
</dbReference>
<dbReference type="InterPro" id="IPR059215">
    <property type="entry name" value="BRCT2_TopBP1-like"/>
</dbReference>
<dbReference type="OrthoDB" id="342264at2759"/>
<dbReference type="AlphaFoldDB" id="A0A6A6HJJ1"/>
<name>A0A6A6HJJ1_VIRVR</name>
<dbReference type="PROSITE" id="PS51977">
    <property type="entry name" value="WGR"/>
    <property type="match status" value="1"/>
</dbReference>
<evidence type="ECO:0000259" key="2">
    <source>
        <dbReference type="PROSITE" id="PS50172"/>
    </source>
</evidence>
<reference evidence="4" key="1">
    <citation type="journal article" date="2020" name="Stud. Mycol.">
        <title>101 Dothideomycetes genomes: a test case for predicting lifestyles and emergence of pathogens.</title>
        <authorList>
            <person name="Haridas S."/>
            <person name="Albert R."/>
            <person name="Binder M."/>
            <person name="Bloem J."/>
            <person name="Labutti K."/>
            <person name="Salamov A."/>
            <person name="Andreopoulos B."/>
            <person name="Baker S."/>
            <person name="Barry K."/>
            <person name="Bills G."/>
            <person name="Bluhm B."/>
            <person name="Cannon C."/>
            <person name="Castanera R."/>
            <person name="Culley D."/>
            <person name="Daum C."/>
            <person name="Ezra D."/>
            <person name="Gonzalez J."/>
            <person name="Henrissat B."/>
            <person name="Kuo A."/>
            <person name="Liang C."/>
            <person name="Lipzen A."/>
            <person name="Lutzoni F."/>
            <person name="Magnuson J."/>
            <person name="Mondo S."/>
            <person name="Nolan M."/>
            <person name="Ohm R."/>
            <person name="Pangilinan J."/>
            <person name="Park H.-J."/>
            <person name="Ramirez L."/>
            <person name="Alfaro M."/>
            <person name="Sun H."/>
            <person name="Tritt A."/>
            <person name="Yoshinaga Y."/>
            <person name="Zwiers L.-H."/>
            <person name="Turgeon B."/>
            <person name="Goodwin S."/>
            <person name="Spatafora J."/>
            <person name="Crous P."/>
            <person name="Grigoriev I."/>
        </authorList>
    </citation>
    <scope>NUCLEOTIDE SEQUENCE</scope>
    <source>
        <strain evidence="4">Tuck. ex Michener</strain>
    </source>
</reference>
<dbReference type="Pfam" id="PF00533">
    <property type="entry name" value="BRCT"/>
    <property type="match status" value="1"/>
</dbReference>
<dbReference type="SUPFAM" id="SSF142921">
    <property type="entry name" value="WGR domain-like"/>
    <property type="match status" value="1"/>
</dbReference>
<sequence length="357" mass="41566">MAPRKSGTPRKRGPLKNLTIAATGDFGSDKPHDKIKQWVEYNGGTFSSTVDTHTTHLIASKDHWKKRLPMVRKAIHKGDWINIVNFDWLEDTTQGGRKRAESNYSWKKAEQMKKKDLLEKRRKKEHLKREGRKAVVEQFHKGCKSAIEDINSDNHHVYQDSTGFDYDITLARLDVENNRNERYQLKLYESHTIPNTYAIFVKFSRPHRKPINQLLIPQGASFDVAFSRFQDFFRKKCKKHWSQRLEPSVKLKPTTLNSNDSVVVDEEEVKETPEDIETRRIYGELAKNPETKIINVRAFKEKEAKRMAEMEHPFVYVRPKPGRPLGVFPPDRGPDGAMPKEMDVTEVREDDARMRLG</sequence>
<protein>
    <submittedName>
        <fullName evidence="4">Uncharacterized protein</fullName>
    </submittedName>
</protein>
<dbReference type="Gene3D" id="3.40.50.10190">
    <property type="entry name" value="BRCT domain"/>
    <property type="match status" value="1"/>
</dbReference>
<dbReference type="SMART" id="SM00292">
    <property type="entry name" value="BRCT"/>
    <property type="match status" value="1"/>
</dbReference>
<evidence type="ECO:0000256" key="1">
    <source>
        <dbReference type="SAM" id="MobiDB-lite"/>
    </source>
</evidence>
<dbReference type="InterPro" id="IPR001357">
    <property type="entry name" value="BRCT_dom"/>
</dbReference>
<evidence type="ECO:0000313" key="5">
    <source>
        <dbReference type="Proteomes" id="UP000800092"/>
    </source>
</evidence>
<proteinExistence type="predicted"/>
<feature type="compositionally biased region" description="Basic and acidic residues" evidence="1">
    <location>
        <begin position="332"/>
        <end position="357"/>
    </location>
</feature>
<keyword evidence="5" id="KW-1185">Reference proteome</keyword>
<organism evidence="4 5">
    <name type="scientific">Viridothelium virens</name>
    <name type="common">Speckled blister lichen</name>
    <name type="synonym">Trypethelium virens</name>
    <dbReference type="NCBI Taxonomy" id="1048519"/>
    <lineage>
        <taxon>Eukaryota</taxon>
        <taxon>Fungi</taxon>
        <taxon>Dikarya</taxon>
        <taxon>Ascomycota</taxon>
        <taxon>Pezizomycotina</taxon>
        <taxon>Dothideomycetes</taxon>
        <taxon>Dothideomycetes incertae sedis</taxon>
        <taxon>Trypetheliales</taxon>
        <taxon>Trypetheliaceae</taxon>
        <taxon>Viridothelium</taxon>
    </lineage>
</organism>
<dbReference type="InterPro" id="IPR036930">
    <property type="entry name" value="WGR_dom_sf"/>
</dbReference>
<dbReference type="InterPro" id="IPR008893">
    <property type="entry name" value="WGR_domain"/>
</dbReference>
<gene>
    <name evidence="4" type="ORF">EV356DRAFT_529536</name>
</gene>